<protein>
    <submittedName>
        <fullName evidence="1">Uncharacterized protein</fullName>
    </submittedName>
</protein>
<evidence type="ECO:0000313" key="1">
    <source>
        <dbReference type="EMBL" id="KAJ6222269.1"/>
    </source>
</evidence>
<organism evidence="1 2">
    <name type="scientific">Blomia tropicalis</name>
    <name type="common">Mite</name>
    <dbReference type="NCBI Taxonomy" id="40697"/>
    <lineage>
        <taxon>Eukaryota</taxon>
        <taxon>Metazoa</taxon>
        <taxon>Ecdysozoa</taxon>
        <taxon>Arthropoda</taxon>
        <taxon>Chelicerata</taxon>
        <taxon>Arachnida</taxon>
        <taxon>Acari</taxon>
        <taxon>Acariformes</taxon>
        <taxon>Sarcoptiformes</taxon>
        <taxon>Astigmata</taxon>
        <taxon>Glycyphagoidea</taxon>
        <taxon>Echimyopodidae</taxon>
        <taxon>Blomia</taxon>
    </lineage>
</organism>
<evidence type="ECO:0000313" key="2">
    <source>
        <dbReference type="Proteomes" id="UP001142055"/>
    </source>
</evidence>
<comment type="caution">
    <text evidence="1">The sequence shown here is derived from an EMBL/GenBank/DDBJ whole genome shotgun (WGS) entry which is preliminary data.</text>
</comment>
<dbReference type="AlphaFoldDB" id="A0A9Q0MAY2"/>
<keyword evidence="2" id="KW-1185">Reference proteome</keyword>
<reference evidence="1" key="1">
    <citation type="submission" date="2022-12" db="EMBL/GenBank/DDBJ databases">
        <title>Genome assemblies of Blomia tropicalis.</title>
        <authorList>
            <person name="Cui Y."/>
        </authorList>
    </citation>
    <scope>NUCLEOTIDE SEQUENCE</scope>
    <source>
        <tissue evidence="1">Adult mites</tissue>
    </source>
</reference>
<feature type="non-terminal residue" evidence="1">
    <location>
        <position position="1"/>
    </location>
</feature>
<dbReference type="Proteomes" id="UP001142055">
    <property type="component" value="Chromosome 1"/>
</dbReference>
<name>A0A9Q0MAY2_BLOTA</name>
<accession>A0A9Q0MAY2</accession>
<sequence>SIYIELDGKQKTIDAYIDRAFIALKRIGSGDIDIDRTGQDRSALTYNKGNACHK</sequence>
<proteinExistence type="predicted"/>
<dbReference type="EMBL" id="JAPWDV010000001">
    <property type="protein sequence ID" value="KAJ6222269.1"/>
    <property type="molecule type" value="Genomic_DNA"/>
</dbReference>
<gene>
    <name evidence="1" type="ORF">RDWZM_000814</name>
</gene>